<accession>A0A844QI48</accession>
<dbReference type="SUPFAM" id="SSF55331">
    <property type="entry name" value="Tautomerase/MIF"/>
    <property type="match status" value="1"/>
</dbReference>
<dbReference type="InterPro" id="IPR014347">
    <property type="entry name" value="Tautomerase/MIF_sf"/>
</dbReference>
<dbReference type="PANTHER" id="PTHR37950:SF1">
    <property type="entry name" value="4-HYDROXYPHENYLACETATE CATABOLISM PROTEIN"/>
    <property type="match status" value="1"/>
</dbReference>
<evidence type="ECO:0000313" key="1">
    <source>
        <dbReference type="EMBL" id="MVA98965.1"/>
    </source>
</evidence>
<evidence type="ECO:0000313" key="2">
    <source>
        <dbReference type="Proteomes" id="UP000463224"/>
    </source>
</evidence>
<dbReference type="PANTHER" id="PTHR37950">
    <property type="entry name" value="4-HYDROXYPHENYLACETATE CATABOLISM PROTEIN"/>
    <property type="match status" value="1"/>
</dbReference>
<reference evidence="1 2" key="1">
    <citation type="submission" date="2019-12" db="EMBL/GenBank/DDBJ databases">
        <title>Nitratireductor arenosus sp. nov., Isolated from sea sand, Jeju island, South Korea.</title>
        <authorList>
            <person name="Kim W."/>
        </authorList>
    </citation>
    <scope>NUCLEOTIDE SEQUENCE [LARGE SCALE GENOMIC DNA]</scope>
    <source>
        <strain evidence="1 2">CAU 1489</strain>
    </source>
</reference>
<dbReference type="Proteomes" id="UP000463224">
    <property type="component" value="Unassembled WGS sequence"/>
</dbReference>
<organism evidence="1 2">
    <name type="scientific">Nitratireductor arenosus</name>
    <dbReference type="NCBI Taxonomy" id="2682096"/>
    <lineage>
        <taxon>Bacteria</taxon>
        <taxon>Pseudomonadati</taxon>
        <taxon>Pseudomonadota</taxon>
        <taxon>Alphaproteobacteria</taxon>
        <taxon>Hyphomicrobiales</taxon>
        <taxon>Phyllobacteriaceae</taxon>
        <taxon>Nitratireductor</taxon>
    </lineage>
</organism>
<dbReference type="InterPro" id="IPR004220">
    <property type="entry name" value="5-COMe_2-OHmuconate_Isoase"/>
</dbReference>
<dbReference type="RefSeq" id="WP_156713935.1">
    <property type="nucleotide sequence ID" value="NZ_WPHG01000004.1"/>
</dbReference>
<dbReference type="AlphaFoldDB" id="A0A844QI48"/>
<dbReference type="Gene3D" id="3.30.429.10">
    <property type="entry name" value="Macrophage Migration Inhibitory Factor"/>
    <property type="match status" value="1"/>
</dbReference>
<dbReference type="EMBL" id="WPHG01000004">
    <property type="protein sequence ID" value="MVA98965.1"/>
    <property type="molecule type" value="Genomic_DNA"/>
</dbReference>
<protein>
    <submittedName>
        <fullName evidence="1">5-carboxymethyl-2-hydroxymuconate isomerase</fullName>
    </submittedName>
</protein>
<proteinExistence type="predicted"/>
<name>A0A844QI48_9HYPH</name>
<keyword evidence="2" id="KW-1185">Reference proteome</keyword>
<keyword evidence="1" id="KW-0413">Isomerase</keyword>
<dbReference type="Pfam" id="PF02962">
    <property type="entry name" value="CHMI"/>
    <property type="match status" value="1"/>
</dbReference>
<gene>
    <name evidence="1" type="ORF">GN330_17090</name>
</gene>
<dbReference type="GO" id="GO:0008704">
    <property type="term" value="F:5-carboxymethyl-2-hydroxymuconate delta-isomerase activity"/>
    <property type="evidence" value="ECO:0007669"/>
    <property type="project" value="InterPro"/>
</dbReference>
<sequence length="116" mass="12802">MPHFVIEHSAGLDRDDAIEQAIGLCHEAGARSGVMNPDDIKVRAASYERFRFAGGIESFIHVTVSLLEGRTDAQKEGLAVLLRDRLSARFGDVDSISIDVRDMNPVAYKKHLRQPG</sequence>
<comment type="caution">
    <text evidence="1">The sequence shown here is derived from an EMBL/GenBank/DDBJ whole genome shotgun (WGS) entry which is preliminary data.</text>
</comment>